<evidence type="ECO:0000259" key="5">
    <source>
        <dbReference type="PROSITE" id="PS50893"/>
    </source>
</evidence>
<keyword evidence="3 6" id="KW-0067">ATP-binding</keyword>
<evidence type="ECO:0000256" key="3">
    <source>
        <dbReference type="ARBA" id="ARBA00022840"/>
    </source>
</evidence>
<dbReference type="InterPro" id="IPR017871">
    <property type="entry name" value="ABC_transporter-like_CS"/>
</dbReference>
<keyword evidence="7" id="KW-1185">Reference proteome</keyword>
<proteinExistence type="predicted"/>
<sequence>MISTAGLSRRFRAPDGDEVHAVRGIDLSVAQGETVAVLGPNGAGKSTLMRMLSTLLPPTGGTARVAGFDVRTQAPLVRERIGYVGQGNGAGHTQRALDEVVTQGRIYGLDRAAARARATELLSVLGLEQLARRRTQAMSGGQRRRLDLAIGLVHLPALMFLDEPTTGLDPQNRNNLWDHITAMRRRSGMTVVFSTHYLEEADQQADRIVIIDHGRVIAEGTPTQLKQRHVGDRLTLETTDHASAERLRGLIAGMDGVGTVTRQGDAVTGQVADGRTALPGVIAAARDQEITVVAAETRLPTLDDVFLELTGRSLRDAAGRPGTGTEDSDRAPEKVA</sequence>
<dbReference type="InterPro" id="IPR027417">
    <property type="entry name" value="P-loop_NTPase"/>
</dbReference>
<dbReference type="PANTHER" id="PTHR43582:SF5">
    <property type="entry name" value="ABC TRANSPORTER"/>
    <property type="match status" value="1"/>
</dbReference>
<dbReference type="PROSITE" id="PS50893">
    <property type="entry name" value="ABC_TRANSPORTER_2"/>
    <property type="match status" value="1"/>
</dbReference>
<feature type="region of interest" description="Disordered" evidence="4">
    <location>
        <begin position="315"/>
        <end position="336"/>
    </location>
</feature>
<evidence type="ECO:0000256" key="2">
    <source>
        <dbReference type="ARBA" id="ARBA00022741"/>
    </source>
</evidence>
<dbReference type="InterPro" id="IPR003593">
    <property type="entry name" value="AAA+_ATPase"/>
</dbReference>
<dbReference type="PROSITE" id="PS00211">
    <property type="entry name" value="ABC_TRANSPORTER_1"/>
    <property type="match status" value="1"/>
</dbReference>
<dbReference type="Pfam" id="PF13732">
    <property type="entry name" value="DrrA1-3_C"/>
    <property type="match status" value="1"/>
</dbReference>
<dbReference type="EMBL" id="JBHTHX010000230">
    <property type="protein sequence ID" value="MFD0884802.1"/>
    <property type="molecule type" value="Genomic_DNA"/>
</dbReference>
<feature type="compositionally biased region" description="Basic and acidic residues" evidence="4">
    <location>
        <begin position="327"/>
        <end position="336"/>
    </location>
</feature>
<accession>A0ABW3DP88</accession>
<evidence type="ECO:0000256" key="4">
    <source>
        <dbReference type="SAM" id="MobiDB-lite"/>
    </source>
</evidence>
<dbReference type="Pfam" id="PF00005">
    <property type="entry name" value="ABC_tran"/>
    <property type="match status" value="1"/>
</dbReference>
<dbReference type="SUPFAM" id="SSF52540">
    <property type="entry name" value="P-loop containing nucleoside triphosphate hydrolases"/>
    <property type="match status" value="1"/>
</dbReference>
<evidence type="ECO:0000313" key="7">
    <source>
        <dbReference type="Proteomes" id="UP001597024"/>
    </source>
</evidence>
<dbReference type="SMART" id="SM00382">
    <property type="entry name" value="AAA"/>
    <property type="match status" value="1"/>
</dbReference>
<gene>
    <name evidence="6" type="ORF">ACFQ08_09605</name>
</gene>
<dbReference type="Proteomes" id="UP001597024">
    <property type="component" value="Unassembled WGS sequence"/>
</dbReference>
<evidence type="ECO:0000313" key="6">
    <source>
        <dbReference type="EMBL" id="MFD0884802.1"/>
    </source>
</evidence>
<dbReference type="InterPro" id="IPR025302">
    <property type="entry name" value="DrrA1/2-like_C"/>
</dbReference>
<reference evidence="7" key="1">
    <citation type="journal article" date="2019" name="Int. J. Syst. Evol. Microbiol.">
        <title>The Global Catalogue of Microorganisms (GCM) 10K type strain sequencing project: providing services to taxonomists for standard genome sequencing and annotation.</title>
        <authorList>
            <consortium name="The Broad Institute Genomics Platform"/>
            <consortium name="The Broad Institute Genome Sequencing Center for Infectious Disease"/>
            <person name="Wu L."/>
            <person name="Ma J."/>
        </authorList>
    </citation>
    <scope>NUCLEOTIDE SEQUENCE [LARGE SCALE GENOMIC DNA]</scope>
    <source>
        <strain evidence="7">CCUG 62974</strain>
    </source>
</reference>
<feature type="domain" description="ABC transporter" evidence="5">
    <location>
        <begin position="2"/>
        <end position="238"/>
    </location>
</feature>
<dbReference type="Gene3D" id="3.40.50.300">
    <property type="entry name" value="P-loop containing nucleotide triphosphate hydrolases"/>
    <property type="match status" value="1"/>
</dbReference>
<dbReference type="PANTHER" id="PTHR43582">
    <property type="entry name" value="LINEARMYCIN RESISTANCE ATP-BINDING PROTEIN LNRL"/>
    <property type="match status" value="1"/>
</dbReference>
<evidence type="ECO:0000256" key="1">
    <source>
        <dbReference type="ARBA" id="ARBA00022448"/>
    </source>
</evidence>
<name>A0ABW3DP88_9ACTN</name>
<keyword evidence="2" id="KW-0547">Nucleotide-binding</keyword>
<organism evidence="6 7">
    <name type="scientific">Streptosporangium algeriense</name>
    <dbReference type="NCBI Taxonomy" id="1682748"/>
    <lineage>
        <taxon>Bacteria</taxon>
        <taxon>Bacillati</taxon>
        <taxon>Actinomycetota</taxon>
        <taxon>Actinomycetes</taxon>
        <taxon>Streptosporangiales</taxon>
        <taxon>Streptosporangiaceae</taxon>
        <taxon>Streptosporangium</taxon>
    </lineage>
</organism>
<dbReference type="InterPro" id="IPR003439">
    <property type="entry name" value="ABC_transporter-like_ATP-bd"/>
</dbReference>
<protein>
    <submittedName>
        <fullName evidence="6">ATP-binding cassette domain-containing protein</fullName>
    </submittedName>
</protein>
<dbReference type="GO" id="GO:0005524">
    <property type="term" value="F:ATP binding"/>
    <property type="evidence" value="ECO:0007669"/>
    <property type="project" value="UniProtKB-KW"/>
</dbReference>
<keyword evidence="1" id="KW-0813">Transport</keyword>
<comment type="caution">
    <text evidence="6">The sequence shown here is derived from an EMBL/GenBank/DDBJ whole genome shotgun (WGS) entry which is preliminary data.</text>
</comment>